<evidence type="ECO:0000256" key="1">
    <source>
        <dbReference type="ARBA" id="ARBA00006484"/>
    </source>
</evidence>
<comment type="similarity">
    <text evidence="1">Belongs to the short-chain dehydrogenases/reductases (SDR) family.</text>
</comment>
<dbReference type="SUPFAM" id="SSF51735">
    <property type="entry name" value="NAD(P)-binding Rossmann-fold domains"/>
    <property type="match status" value="1"/>
</dbReference>
<dbReference type="InterPro" id="IPR036291">
    <property type="entry name" value="NAD(P)-bd_dom_sf"/>
</dbReference>
<dbReference type="InterPro" id="IPR002347">
    <property type="entry name" value="SDR_fam"/>
</dbReference>
<dbReference type="AlphaFoldDB" id="A0A4R8QAG2"/>
<sequence length="345" mass="37771">MSRYAAAHVSPQGQGDARPTAMQIVHDEDLVGKLVGKVIFITGANQGIGLETTRALHATGATIYLGVRDLKRGQQAIDDVNRSNPDSPGELHLVEMSLDSLASVRKGAESFLARSKQLNILVLSAGVMCAAKEKTTDGFEKTFGTNHVGHFLLFQLLKDALLAATTPTLNSRVVVVSSQMHRASEIRFDDLHFDKSDYHEYVAYGQSKIANVYLANEIERRYGARGLHALSLHPGAVVTNMNREKLSAAEADLRERIGSERYEALYRSMKSQPQGAATTVYAAIGREWEGRGGRYLSELVEKGPADPDTDPMSSDTGYAAWAYDEEKASRLWRESNKMVGLAEDA</sequence>
<comment type="caution">
    <text evidence="3">The sequence shown here is derived from an EMBL/GenBank/DDBJ whole genome shotgun (WGS) entry which is preliminary data.</text>
</comment>
<evidence type="ECO:0000256" key="2">
    <source>
        <dbReference type="ARBA" id="ARBA00023002"/>
    </source>
</evidence>
<dbReference type="GO" id="GO:0016491">
    <property type="term" value="F:oxidoreductase activity"/>
    <property type="evidence" value="ECO:0007669"/>
    <property type="project" value="UniProtKB-KW"/>
</dbReference>
<keyword evidence="4" id="KW-1185">Reference proteome</keyword>
<dbReference type="EMBL" id="QAPG01000084">
    <property type="protein sequence ID" value="TDZ32195.1"/>
    <property type="molecule type" value="Genomic_DNA"/>
</dbReference>
<protein>
    <submittedName>
        <fullName evidence="3">WW domain-containing oxidoreductase</fullName>
    </submittedName>
</protein>
<evidence type="ECO:0000313" key="3">
    <source>
        <dbReference type="EMBL" id="TDZ32195.1"/>
    </source>
</evidence>
<organism evidence="3 4">
    <name type="scientific">Colletotrichum spinosum</name>
    <dbReference type="NCBI Taxonomy" id="1347390"/>
    <lineage>
        <taxon>Eukaryota</taxon>
        <taxon>Fungi</taxon>
        <taxon>Dikarya</taxon>
        <taxon>Ascomycota</taxon>
        <taxon>Pezizomycotina</taxon>
        <taxon>Sordariomycetes</taxon>
        <taxon>Hypocreomycetidae</taxon>
        <taxon>Glomerellales</taxon>
        <taxon>Glomerellaceae</taxon>
        <taxon>Colletotrichum</taxon>
        <taxon>Colletotrichum orbiculare species complex</taxon>
    </lineage>
</organism>
<gene>
    <name evidence="3" type="primary">WWOX-2</name>
    <name evidence="3" type="ORF">C8035_v000759</name>
</gene>
<keyword evidence="2" id="KW-0560">Oxidoreductase</keyword>
<accession>A0A4R8QAG2</accession>
<proteinExistence type="inferred from homology"/>
<name>A0A4R8QAG2_9PEZI</name>
<evidence type="ECO:0000313" key="4">
    <source>
        <dbReference type="Proteomes" id="UP000295083"/>
    </source>
</evidence>
<dbReference type="Gene3D" id="3.40.50.720">
    <property type="entry name" value="NAD(P)-binding Rossmann-like Domain"/>
    <property type="match status" value="1"/>
</dbReference>
<dbReference type="PRINTS" id="PR00081">
    <property type="entry name" value="GDHRDH"/>
</dbReference>
<dbReference type="PANTHER" id="PTHR24320">
    <property type="entry name" value="RETINOL DEHYDROGENASE"/>
    <property type="match status" value="1"/>
</dbReference>
<dbReference type="Pfam" id="PF00106">
    <property type="entry name" value="adh_short"/>
    <property type="match status" value="1"/>
</dbReference>
<dbReference type="PANTHER" id="PTHR24320:SF272">
    <property type="entry name" value="NAD(P)-BINDING ROSSMANN-FOLD SUPERFAMILY PROTEIN"/>
    <property type="match status" value="1"/>
</dbReference>
<reference evidence="3 4" key="1">
    <citation type="submission" date="2018-11" db="EMBL/GenBank/DDBJ databases">
        <title>Genome sequence and assembly of Colletotrichum spinosum.</title>
        <authorList>
            <person name="Gan P."/>
            <person name="Shirasu K."/>
        </authorList>
    </citation>
    <scope>NUCLEOTIDE SEQUENCE [LARGE SCALE GENOMIC DNA]</scope>
    <source>
        <strain evidence="3 4">CBS 515.97</strain>
    </source>
</reference>
<dbReference type="Proteomes" id="UP000295083">
    <property type="component" value="Unassembled WGS sequence"/>
</dbReference>